<feature type="compositionally biased region" description="Basic residues" evidence="1">
    <location>
        <begin position="32"/>
        <end position="53"/>
    </location>
</feature>
<evidence type="ECO:0000256" key="1">
    <source>
        <dbReference type="SAM" id="MobiDB-lite"/>
    </source>
</evidence>
<accession>A0A6J4M735</accession>
<organism evidence="2">
    <name type="scientific">uncultured Gemmatimonadaceae bacterium</name>
    <dbReference type="NCBI Taxonomy" id="246130"/>
    <lineage>
        <taxon>Bacteria</taxon>
        <taxon>Pseudomonadati</taxon>
        <taxon>Gemmatimonadota</taxon>
        <taxon>Gemmatimonadia</taxon>
        <taxon>Gemmatimonadales</taxon>
        <taxon>Gemmatimonadaceae</taxon>
        <taxon>environmental samples</taxon>
    </lineage>
</organism>
<keyword evidence="2" id="KW-0449">Lipoprotein</keyword>
<feature type="region of interest" description="Disordered" evidence="1">
    <location>
        <begin position="91"/>
        <end position="138"/>
    </location>
</feature>
<name>A0A6J4M735_9BACT</name>
<feature type="non-terminal residue" evidence="2">
    <location>
        <position position="1"/>
    </location>
</feature>
<dbReference type="GO" id="GO:0016746">
    <property type="term" value="F:acyltransferase activity"/>
    <property type="evidence" value="ECO:0007669"/>
    <property type="project" value="UniProtKB-KW"/>
</dbReference>
<feature type="compositionally biased region" description="Low complexity" evidence="1">
    <location>
        <begin position="99"/>
        <end position="115"/>
    </location>
</feature>
<protein>
    <submittedName>
        <fullName evidence="2">Nitrilase/cyanide hydratase and apolipoprotein N-acyltransferase</fullName>
    </submittedName>
</protein>
<feature type="region of interest" description="Disordered" evidence="1">
    <location>
        <begin position="1"/>
        <end position="78"/>
    </location>
</feature>
<evidence type="ECO:0000313" key="2">
    <source>
        <dbReference type="EMBL" id="CAA9351782.1"/>
    </source>
</evidence>
<keyword evidence="2" id="KW-0012">Acyltransferase</keyword>
<feature type="compositionally biased region" description="Polar residues" evidence="1">
    <location>
        <begin position="123"/>
        <end position="138"/>
    </location>
</feature>
<gene>
    <name evidence="2" type="ORF">AVDCRST_MAG40-2928</name>
</gene>
<dbReference type="EMBL" id="CADCTX010000807">
    <property type="protein sequence ID" value="CAA9351782.1"/>
    <property type="molecule type" value="Genomic_DNA"/>
</dbReference>
<keyword evidence="2" id="KW-0808">Transferase</keyword>
<dbReference type="AlphaFoldDB" id="A0A6J4M735"/>
<feature type="non-terminal residue" evidence="2">
    <location>
        <position position="138"/>
    </location>
</feature>
<sequence length="138" mass="15503">CPTSRRLAPPSVSRLCRPRSRPTWTPASRALSRSHVRQPTRARRWSSSRRRGCRATQRGSTSAATWRSGITRRSRPSTLAWPPRAWWCRDRRATRSPTRRAPAASRSSSAWSSASMRDRVRARSTTRSCPSGPTAGCT</sequence>
<proteinExistence type="predicted"/>
<reference evidence="2" key="1">
    <citation type="submission" date="2020-02" db="EMBL/GenBank/DDBJ databases">
        <authorList>
            <person name="Meier V. D."/>
        </authorList>
    </citation>
    <scope>NUCLEOTIDE SEQUENCE</scope>
    <source>
        <strain evidence="2">AVDCRST_MAG40</strain>
    </source>
</reference>